<comment type="caution">
    <text evidence="3">The sequence shown here is derived from an EMBL/GenBank/DDBJ whole genome shotgun (WGS) entry which is preliminary data.</text>
</comment>
<dbReference type="EMBL" id="JAECZO010000028">
    <property type="protein sequence ID" value="KAK7202341.1"/>
    <property type="molecule type" value="Genomic_DNA"/>
</dbReference>
<keyword evidence="1" id="KW-0694">RNA-binding</keyword>
<dbReference type="CDD" id="cd00590">
    <property type="entry name" value="RRM_SF"/>
    <property type="match status" value="1"/>
</dbReference>
<dbReference type="PROSITE" id="PS50102">
    <property type="entry name" value="RRM"/>
    <property type="match status" value="1"/>
</dbReference>
<accession>A0AAW0FBG9</accession>
<keyword evidence="3" id="KW-0687">Ribonucleoprotein</keyword>
<protein>
    <submittedName>
        <fullName evidence="3">U1A small nuclear ribonucleoprotein</fullName>
    </submittedName>
</protein>
<dbReference type="Gene3D" id="3.30.70.330">
    <property type="match status" value="1"/>
</dbReference>
<evidence type="ECO:0000313" key="4">
    <source>
        <dbReference type="Proteomes" id="UP001430356"/>
    </source>
</evidence>
<evidence type="ECO:0000259" key="2">
    <source>
        <dbReference type="PROSITE" id="PS50102"/>
    </source>
</evidence>
<dbReference type="InterPro" id="IPR035979">
    <property type="entry name" value="RBD_domain_sf"/>
</dbReference>
<dbReference type="AlphaFoldDB" id="A0AAW0FBG9"/>
<evidence type="ECO:0000313" key="3">
    <source>
        <dbReference type="EMBL" id="KAK7202341.1"/>
    </source>
</evidence>
<dbReference type="Proteomes" id="UP001430356">
    <property type="component" value="Unassembled WGS sequence"/>
</dbReference>
<gene>
    <name evidence="3" type="ORF">NESM_000306100</name>
</gene>
<name>A0AAW0FBG9_9TRYP</name>
<dbReference type="GO" id="GO:1990904">
    <property type="term" value="C:ribonucleoprotein complex"/>
    <property type="evidence" value="ECO:0007669"/>
    <property type="project" value="UniProtKB-KW"/>
</dbReference>
<dbReference type="InterPro" id="IPR012677">
    <property type="entry name" value="Nucleotide-bd_a/b_plait_sf"/>
</dbReference>
<dbReference type="SUPFAM" id="SSF54928">
    <property type="entry name" value="RNA-binding domain, RBD"/>
    <property type="match status" value="1"/>
</dbReference>
<feature type="domain" description="RRM" evidence="2">
    <location>
        <begin position="2"/>
        <end position="78"/>
    </location>
</feature>
<organism evidence="3 4">
    <name type="scientific">Novymonas esmeraldas</name>
    <dbReference type="NCBI Taxonomy" id="1808958"/>
    <lineage>
        <taxon>Eukaryota</taxon>
        <taxon>Discoba</taxon>
        <taxon>Euglenozoa</taxon>
        <taxon>Kinetoplastea</taxon>
        <taxon>Metakinetoplastina</taxon>
        <taxon>Trypanosomatida</taxon>
        <taxon>Trypanosomatidae</taxon>
        <taxon>Novymonas</taxon>
    </lineage>
</organism>
<evidence type="ECO:0000256" key="1">
    <source>
        <dbReference type="PROSITE-ProRule" id="PRU00176"/>
    </source>
</evidence>
<dbReference type="GO" id="GO:0003723">
    <property type="term" value="F:RNA binding"/>
    <property type="evidence" value="ECO:0007669"/>
    <property type="project" value="UniProtKB-UniRule"/>
</dbReference>
<proteinExistence type="predicted"/>
<sequence>MEFIEVSNVTFPVGTEHTRRTLLRLFELVRPVEDIVLDVQQGRGMVCFAESAAAQEALVSLDGILLFGRALCLRISPPPASPMRGYIVTTRPSRYLLVRNVPYLVVVVKLRHIAGVVSVTSAGVNSCFVVAASAGETALLREVLLSHPSRWGSPVSVSHLRRLS</sequence>
<dbReference type="InterPro" id="IPR000504">
    <property type="entry name" value="RRM_dom"/>
</dbReference>
<keyword evidence="4" id="KW-1185">Reference proteome</keyword>
<reference evidence="3 4" key="1">
    <citation type="journal article" date="2021" name="MBio">
        <title>A New Model Trypanosomatid, Novymonas esmeraldas: Genomic Perception of Its 'Candidatus Pandoraea novymonadis' Endosymbiont.</title>
        <authorList>
            <person name="Zakharova A."/>
            <person name="Saura A."/>
            <person name="Butenko A."/>
            <person name="Podesvova L."/>
            <person name="Warmusova S."/>
            <person name="Kostygov A.Y."/>
            <person name="Nenarokova A."/>
            <person name="Lukes J."/>
            <person name="Opperdoes F.R."/>
            <person name="Yurchenko V."/>
        </authorList>
    </citation>
    <scope>NUCLEOTIDE SEQUENCE [LARGE SCALE GENOMIC DNA]</scope>
    <source>
        <strain evidence="3 4">E262AT.01</strain>
    </source>
</reference>